<evidence type="ECO:0000256" key="11">
    <source>
        <dbReference type="RuleBase" id="RU000639"/>
    </source>
</evidence>
<evidence type="ECO:0000256" key="7">
    <source>
        <dbReference type="ARBA" id="ARBA00053401"/>
    </source>
</evidence>
<keyword evidence="4 10" id="KW-0963">Cytoplasm</keyword>
<dbReference type="PRINTS" id="PR00773">
    <property type="entry name" value="GRPEPROTEIN"/>
</dbReference>
<dbReference type="SUPFAM" id="SSF51064">
    <property type="entry name" value="Head domain of nucleotide exchange factor GrpE"/>
    <property type="match status" value="1"/>
</dbReference>
<dbReference type="GO" id="GO:0005737">
    <property type="term" value="C:cytoplasm"/>
    <property type="evidence" value="ECO:0007669"/>
    <property type="project" value="UniProtKB-SubCell"/>
</dbReference>
<dbReference type="Pfam" id="PF01025">
    <property type="entry name" value="GrpE"/>
    <property type="match status" value="1"/>
</dbReference>
<dbReference type="Proteomes" id="UP000316887">
    <property type="component" value="Unassembled WGS sequence"/>
</dbReference>
<evidence type="ECO:0000256" key="9">
    <source>
        <dbReference type="ARBA" id="ARBA00076414"/>
    </source>
</evidence>
<evidence type="ECO:0000256" key="10">
    <source>
        <dbReference type="HAMAP-Rule" id="MF_01151"/>
    </source>
</evidence>
<evidence type="ECO:0000256" key="12">
    <source>
        <dbReference type="RuleBase" id="RU004478"/>
    </source>
</evidence>
<dbReference type="EMBL" id="VFOF01000001">
    <property type="protein sequence ID" value="TQL16587.1"/>
    <property type="molecule type" value="Genomic_DNA"/>
</dbReference>
<feature type="compositionally biased region" description="Basic and acidic residues" evidence="13">
    <location>
        <begin position="1"/>
        <end position="20"/>
    </location>
</feature>
<evidence type="ECO:0000256" key="13">
    <source>
        <dbReference type="SAM" id="MobiDB-lite"/>
    </source>
</evidence>
<dbReference type="Gene3D" id="2.30.22.10">
    <property type="entry name" value="Head domain of nucleotide exchange factor GrpE"/>
    <property type="match status" value="1"/>
</dbReference>
<comment type="caution">
    <text evidence="14">The sequence shown here is derived from an EMBL/GenBank/DDBJ whole genome shotgun (WGS) entry which is preliminary data.</text>
</comment>
<organism evidence="14 15">
    <name type="scientific">Zymomonas mobilis</name>
    <dbReference type="NCBI Taxonomy" id="542"/>
    <lineage>
        <taxon>Bacteria</taxon>
        <taxon>Pseudomonadati</taxon>
        <taxon>Pseudomonadota</taxon>
        <taxon>Alphaproteobacteria</taxon>
        <taxon>Sphingomonadales</taxon>
        <taxon>Zymomonadaceae</taxon>
        <taxon>Zymomonas</taxon>
    </lineage>
</organism>
<evidence type="ECO:0000256" key="3">
    <source>
        <dbReference type="ARBA" id="ARBA00011738"/>
    </source>
</evidence>
<comment type="function">
    <text evidence="7 10 11">Participates actively in the response to hyperosmotic and heat shock by preventing the aggregation of stress-denatured proteins, in association with DnaK and GrpE. It is the nucleotide exchange factor for DnaK and may function as a thermosensor. Unfolded proteins bind initially to DnaJ; upon interaction with the DnaJ-bound protein, DnaK hydrolyzes its bound ATP, resulting in the formation of a stable complex. GrpE releases ADP from DnaK; ATP binding to DnaK triggers the release of the substrate protein, thus completing the reaction cycle. Several rounds of ATP-dependent interactions between DnaJ, DnaK and GrpE are required for fully efficient folding.</text>
</comment>
<dbReference type="PROSITE" id="PS01071">
    <property type="entry name" value="GRPE"/>
    <property type="match status" value="1"/>
</dbReference>
<dbReference type="GO" id="GO:0051087">
    <property type="term" value="F:protein-folding chaperone binding"/>
    <property type="evidence" value="ECO:0007669"/>
    <property type="project" value="InterPro"/>
</dbReference>
<dbReference type="PANTHER" id="PTHR21237">
    <property type="entry name" value="GRPE PROTEIN"/>
    <property type="match status" value="1"/>
</dbReference>
<evidence type="ECO:0000256" key="6">
    <source>
        <dbReference type="ARBA" id="ARBA00023186"/>
    </source>
</evidence>
<evidence type="ECO:0000256" key="4">
    <source>
        <dbReference type="ARBA" id="ARBA00022490"/>
    </source>
</evidence>
<reference evidence="14 15" key="1">
    <citation type="submission" date="2019-06" db="EMBL/GenBank/DDBJ databases">
        <title>Genome sequencing of Zymomonas mobilis strains for genetic engineering and biofuel applications.</title>
        <authorList>
            <person name="Teravest M."/>
        </authorList>
    </citation>
    <scope>NUCLEOTIDE SEQUENCE [LARGE SCALE GENOMIC DNA]</scope>
    <source>
        <strain evidence="14 15">AN0101</strain>
    </source>
</reference>
<evidence type="ECO:0000313" key="15">
    <source>
        <dbReference type="Proteomes" id="UP000316887"/>
    </source>
</evidence>
<evidence type="ECO:0000256" key="8">
    <source>
        <dbReference type="ARBA" id="ARBA00072274"/>
    </source>
</evidence>
<evidence type="ECO:0000256" key="2">
    <source>
        <dbReference type="ARBA" id="ARBA00009054"/>
    </source>
</evidence>
<dbReference type="GO" id="GO:0000774">
    <property type="term" value="F:adenyl-nucleotide exchange factor activity"/>
    <property type="evidence" value="ECO:0007669"/>
    <property type="project" value="InterPro"/>
</dbReference>
<dbReference type="FunFam" id="2.30.22.10:FF:000001">
    <property type="entry name" value="Protein GrpE"/>
    <property type="match status" value="1"/>
</dbReference>
<accession>A0A542VZ41</accession>
<comment type="similarity">
    <text evidence="2 10 12">Belongs to the GrpE family.</text>
</comment>
<dbReference type="InterPro" id="IPR013805">
    <property type="entry name" value="GrpE_CC"/>
</dbReference>
<proteinExistence type="inferred from homology"/>
<dbReference type="RefSeq" id="WP_141918940.1">
    <property type="nucleotide sequence ID" value="NZ_VFOF01000001.1"/>
</dbReference>
<keyword evidence="5 10" id="KW-0346">Stress response</keyword>
<dbReference type="GO" id="GO:0006457">
    <property type="term" value="P:protein folding"/>
    <property type="evidence" value="ECO:0007669"/>
    <property type="project" value="InterPro"/>
</dbReference>
<dbReference type="AlphaFoldDB" id="A0A542VZ41"/>
<dbReference type="NCBIfam" id="NF010739">
    <property type="entry name" value="PRK14141.1"/>
    <property type="match status" value="1"/>
</dbReference>
<evidence type="ECO:0000256" key="1">
    <source>
        <dbReference type="ARBA" id="ARBA00004496"/>
    </source>
</evidence>
<protein>
    <recommendedName>
        <fullName evidence="8 10">Protein GrpE</fullName>
    </recommendedName>
    <alternativeName>
        <fullName evidence="9 10">HSP-70 cofactor</fullName>
    </alternativeName>
</protein>
<keyword evidence="6 10" id="KW-0143">Chaperone</keyword>
<dbReference type="OrthoDB" id="9789811at2"/>
<dbReference type="NCBIfam" id="NF010738">
    <property type="entry name" value="PRK14140.1"/>
    <property type="match status" value="1"/>
</dbReference>
<dbReference type="SUPFAM" id="SSF58014">
    <property type="entry name" value="Coiled-coil domain of nucleotide exchange factor GrpE"/>
    <property type="match status" value="1"/>
</dbReference>
<dbReference type="GO" id="GO:0042803">
    <property type="term" value="F:protein homodimerization activity"/>
    <property type="evidence" value="ECO:0007669"/>
    <property type="project" value="InterPro"/>
</dbReference>
<comment type="subcellular location">
    <subcellularLocation>
        <location evidence="1 10">Cytoplasm</location>
    </subcellularLocation>
</comment>
<dbReference type="PANTHER" id="PTHR21237:SF23">
    <property type="entry name" value="GRPE PROTEIN HOMOLOG, MITOCHONDRIAL"/>
    <property type="match status" value="1"/>
</dbReference>
<dbReference type="InterPro" id="IPR000740">
    <property type="entry name" value="GrpE"/>
</dbReference>
<sequence length="191" mass="21470">MTEEQKKYEDVENLDSKTENPEEEPSAENANNEADDLQAENEKLKKDLLYTQAEAQNTRRRLEKEKKEAITYSVTGFARDMLSVADNMERALAAIPADIKQDEKIKNLVTGIEMTGKELLNILQRHGIKKVESVGQKLDPNLHQAMIEMESDKPEGTVIQEMQAGYTIHDRLLRPAMVAVAKAQSGETKSA</sequence>
<evidence type="ECO:0000256" key="5">
    <source>
        <dbReference type="ARBA" id="ARBA00023016"/>
    </source>
</evidence>
<dbReference type="HAMAP" id="MF_01151">
    <property type="entry name" value="GrpE"/>
    <property type="match status" value="1"/>
</dbReference>
<name>A0A542VZ41_ZYMMB</name>
<comment type="subunit">
    <text evidence="3 10">Homodimer.</text>
</comment>
<dbReference type="Gene3D" id="3.90.20.20">
    <property type="match status" value="1"/>
</dbReference>
<feature type="region of interest" description="Disordered" evidence="13">
    <location>
        <begin position="1"/>
        <end position="46"/>
    </location>
</feature>
<dbReference type="GO" id="GO:0051082">
    <property type="term" value="F:unfolded protein binding"/>
    <property type="evidence" value="ECO:0007669"/>
    <property type="project" value="TreeGrafter"/>
</dbReference>
<gene>
    <name evidence="10" type="primary">grpE</name>
    <name evidence="14" type="ORF">FBY58_0123</name>
</gene>
<dbReference type="InterPro" id="IPR009012">
    <property type="entry name" value="GrpE_head"/>
</dbReference>
<evidence type="ECO:0000313" key="14">
    <source>
        <dbReference type="EMBL" id="TQL16587.1"/>
    </source>
</evidence>
<dbReference type="CDD" id="cd00446">
    <property type="entry name" value="GrpE"/>
    <property type="match status" value="1"/>
</dbReference>